<accession>A0A0F9XEI4</accession>
<protein>
    <submittedName>
        <fullName evidence="1">Uncharacterized protein</fullName>
    </submittedName>
</protein>
<proteinExistence type="predicted"/>
<name>A0A0F9XEI4_TRIHA</name>
<sequence length="141" mass="16149">MALLISKTLAPFKFHHFPLGSIRPEGWLRDQLQLSADGLGGHLFDFYRCVARSTWLRGNYEYSEPHESAPYWFNYIVPLAWTLDDSRLKKQALLPGVTKLIVELPMDVHIVSRNETVGVYYGPILYAADIAYKETAHQPLN</sequence>
<dbReference type="OrthoDB" id="5358475at2759"/>
<dbReference type="EMBL" id="JOKZ01000362">
    <property type="protein sequence ID" value="KKO99037.1"/>
    <property type="molecule type" value="Genomic_DNA"/>
</dbReference>
<reference evidence="2" key="1">
    <citation type="journal article" date="2015" name="Genome Announc.">
        <title>Draft whole-genome sequence of the biocontrol agent Trichoderma harzianum T6776.</title>
        <authorList>
            <person name="Baroncelli R."/>
            <person name="Piaggeschi G."/>
            <person name="Fiorini L."/>
            <person name="Bertolini E."/>
            <person name="Zapparata A."/>
            <person name="Pe M.E."/>
            <person name="Sarrocco S."/>
            <person name="Vannacci G."/>
        </authorList>
    </citation>
    <scope>NUCLEOTIDE SEQUENCE [LARGE SCALE GENOMIC DNA]</scope>
    <source>
        <strain evidence="2">T6776</strain>
    </source>
</reference>
<dbReference type="Proteomes" id="UP000034112">
    <property type="component" value="Unassembled WGS sequence"/>
</dbReference>
<gene>
    <name evidence="1" type="ORF">THAR02_08862</name>
</gene>
<organism evidence="1 2">
    <name type="scientific">Trichoderma harzianum</name>
    <name type="common">Hypocrea lixii</name>
    <dbReference type="NCBI Taxonomy" id="5544"/>
    <lineage>
        <taxon>Eukaryota</taxon>
        <taxon>Fungi</taxon>
        <taxon>Dikarya</taxon>
        <taxon>Ascomycota</taxon>
        <taxon>Pezizomycotina</taxon>
        <taxon>Sordariomycetes</taxon>
        <taxon>Hypocreomycetidae</taxon>
        <taxon>Hypocreales</taxon>
        <taxon>Hypocreaceae</taxon>
        <taxon>Trichoderma</taxon>
    </lineage>
</organism>
<evidence type="ECO:0000313" key="1">
    <source>
        <dbReference type="EMBL" id="KKO99037.1"/>
    </source>
</evidence>
<comment type="caution">
    <text evidence="1">The sequence shown here is derived from an EMBL/GenBank/DDBJ whole genome shotgun (WGS) entry which is preliminary data.</text>
</comment>
<dbReference type="AlphaFoldDB" id="A0A0F9XEI4"/>
<evidence type="ECO:0000313" key="2">
    <source>
        <dbReference type="Proteomes" id="UP000034112"/>
    </source>
</evidence>